<evidence type="ECO:0000313" key="1">
    <source>
        <dbReference type="EMBL" id="KAH1072004.1"/>
    </source>
</evidence>
<dbReference type="InterPro" id="IPR040256">
    <property type="entry name" value="At4g02000-like"/>
</dbReference>
<dbReference type="PANTHER" id="PTHR31286:SF99">
    <property type="entry name" value="DUF4283 DOMAIN-CONTAINING PROTEIN"/>
    <property type="match status" value="1"/>
</dbReference>
<dbReference type="EMBL" id="JAIQCV010000008">
    <property type="protein sequence ID" value="KAH1072004.1"/>
    <property type="molecule type" value="Genomic_DNA"/>
</dbReference>
<gene>
    <name evidence="1" type="ORF">J1N35_024332</name>
</gene>
<evidence type="ECO:0000313" key="2">
    <source>
        <dbReference type="Proteomes" id="UP000828251"/>
    </source>
</evidence>
<proteinExistence type="predicted"/>
<comment type="caution">
    <text evidence="1">The sequence shown here is derived from an EMBL/GenBank/DDBJ whole genome shotgun (WGS) entry which is preliminary data.</text>
</comment>
<sequence>MEASLSHELPGRTLSAEEKDVLAESNRCIKDDSSRQGYQFVSSRLTSFENLPVKSNLLFIVSFHENSEYDYVILNGPWFIGGHFLIVCKWEPNFRASIASNSSVATWLRLPKLPIEYFDIDILREIGRGTRPLLRVDSHTIAGERGRYNCLCVQLNLHKPLPRFVTLKDKTSYFLWCEFSLFLFVGRSIT</sequence>
<reference evidence="1 2" key="1">
    <citation type="journal article" date="2021" name="Plant Biotechnol. J.">
        <title>Multi-omics assisted identification of the key and species-specific regulatory components of drought-tolerant mechanisms in Gossypium stocksii.</title>
        <authorList>
            <person name="Yu D."/>
            <person name="Ke L."/>
            <person name="Zhang D."/>
            <person name="Wu Y."/>
            <person name="Sun Y."/>
            <person name="Mei J."/>
            <person name="Sun J."/>
            <person name="Sun Y."/>
        </authorList>
    </citation>
    <scope>NUCLEOTIDE SEQUENCE [LARGE SCALE GENOMIC DNA]</scope>
    <source>
        <strain evidence="2">cv. E1</strain>
        <tissue evidence="1">Leaf</tissue>
    </source>
</reference>
<dbReference type="Proteomes" id="UP000828251">
    <property type="component" value="Unassembled WGS sequence"/>
</dbReference>
<organism evidence="1 2">
    <name type="scientific">Gossypium stocksii</name>
    <dbReference type="NCBI Taxonomy" id="47602"/>
    <lineage>
        <taxon>Eukaryota</taxon>
        <taxon>Viridiplantae</taxon>
        <taxon>Streptophyta</taxon>
        <taxon>Embryophyta</taxon>
        <taxon>Tracheophyta</taxon>
        <taxon>Spermatophyta</taxon>
        <taxon>Magnoliopsida</taxon>
        <taxon>eudicotyledons</taxon>
        <taxon>Gunneridae</taxon>
        <taxon>Pentapetalae</taxon>
        <taxon>rosids</taxon>
        <taxon>malvids</taxon>
        <taxon>Malvales</taxon>
        <taxon>Malvaceae</taxon>
        <taxon>Malvoideae</taxon>
        <taxon>Gossypium</taxon>
    </lineage>
</organism>
<keyword evidence="2" id="KW-1185">Reference proteome</keyword>
<name>A0A9D3ZWR0_9ROSI</name>
<evidence type="ECO:0008006" key="3">
    <source>
        <dbReference type="Google" id="ProtNLM"/>
    </source>
</evidence>
<dbReference type="OrthoDB" id="1002431at2759"/>
<dbReference type="AlphaFoldDB" id="A0A9D3ZWR0"/>
<accession>A0A9D3ZWR0</accession>
<dbReference type="PANTHER" id="PTHR31286">
    <property type="entry name" value="GLYCINE-RICH CELL WALL STRUCTURAL PROTEIN 1.8-LIKE"/>
    <property type="match status" value="1"/>
</dbReference>
<protein>
    <recommendedName>
        <fullName evidence="3">DUF4283 domain-containing protein</fullName>
    </recommendedName>
</protein>